<evidence type="ECO:0000256" key="3">
    <source>
        <dbReference type="RuleBase" id="RU361196"/>
    </source>
</evidence>
<evidence type="ECO:0000313" key="6">
    <source>
        <dbReference type="Proteomes" id="UP000006903"/>
    </source>
</evidence>
<dbReference type="Proteomes" id="UP000006903">
    <property type="component" value="Chromosome"/>
</dbReference>
<dbReference type="InterPro" id="IPR004300">
    <property type="entry name" value="Glyco_hydro_57_N"/>
</dbReference>
<accession>B8D3J8</accession>
<dbReference type="PANTHER" id="PTHR36306:SF1">
    <property type="entry name" value="ALPHA-AMYLASE-RELATED"/>
    <property type="match status" value="1"/>
</dbReference>
<dbReference type="Pfam" id="PF03065">
    <property type="entry name" value="Glyco_hydro_57"/>
    <property type="match status" value="1"/>
</dbReference>
<dbReference type="GO" id="GO:0016787">
    <property type="term" value="F:hydrolase activity"/>
    <property type="evidence" value="ECO:0007669"/>
    <property type="project" value="UniProtKB-KW"/>
</dbReference>
<comment type="similarity">
    <text evidence="1 3">Belongs to the glycosyl hydrolase 57 family.</text>
</comment>
<dbReference type="PANTHER" id="PTHR36306">
    <property type="entry name" value="ALPHA-AMYLASE-RELATED-RELATED"/>
    <property type="match status" value="1"/>
</dbReference>
<sequence>MSLIPPRKIRDIEAYLILNKPVLKPGEEAKIHVLVSGSGERKMHVMVYDDGKAIFDGDITVGGSLIAGIIPYDTPSSPGIYKVYLKIGDIVVDELTYMVYDAEEKSKPKNLALVWHHHQAPNYLPDGAIHGPWAFIYTYGSSLKPYGDAPYRYHAQMLQKHRDYHATYNLSPSLIKQWDTAVKHGVVFATGEKIEPGSEKAKLIEETMNMYKDAYKRGQIDVLTSIYAHTIGGFLVDVLGLSDIVRDEVKYGVSVTREVLGITPLGAWTPEMAFSMKMIDVYYDNGIEYTILDDKCHFEMAEGEKITSYEPYVALNKESGKHIVVYFRDHELSDVLSFKNNFTSEAHAWRNAYEVSLLIARKIMGIPGRMLTLALDGENWMVFASNPPLTALYFDKLLLFLESLSDEGVLRLANLREVYEELPATRILMKIPTNTWLCTFRKWRGEKEEHEEYWLKVVDAYMKIRAYESLVKGRDPYSEKARWALWHALDSDYWWAEFWSPKIIKTWLNESLRYIDERLKGIQIKDIKIPGKPMSNTPLTLIVEVMNTLETPVKAIVKVSCPSRNCVSWKEFETPGRTSTSIPVEITVGEVGLIPFSVVIQSDSYIISSFIKEIEIYPSIPSNPR</sequence>
<keyword evidence="5" id="KW-0378">Hydrolase</keyword>
<feature type="domain" description="Glycoside hydrolase family 57 N-terminal" evidence="4">
    <location>
        <begin position="142"/>
        <end position="427"/>
    </location>
</feature>
<protein>
    <submittedName>
        <fullName evidence="5">Glycoside hydrolase, family 57</fullName>
    </submittedName>
</protein>
<reference evidence="5 6" key="1">
    <citation type="journal article" date="2009" name="J. Bacteriol.">
        <title>Complete genome sequence of the anaerobic, protein-degrading hyperthermophilic crenarchaeon Desulfurococcus kamchatkensis.</title>
        <authorList>
            <person name="Ravin N.V."/>
            <person name="Mardanov A.V."/>
            <person name="Beletsky A.V."/>
            <person name="Kublanov I.V."/>
            <person name="Kolganova T.V."/>
            <person name="Lebedinsky A.V."/>
            <person name="Chernyh N.A."/>
            <person name="Bonch-Osmolovskaya E.A."/>
            <person name="Skryabin K.G."/>
        </authorList>
    </citation>
    <scope>NUCLEOTIDE SEQUENCE [LARGE SCALE GENOMIC DNA]</scope>
    <source>
        <strain evidence="6">DSM 18924 / JCM 16383 / VKM B-2413 / 1221n</strain>
    </source>
</reference>
<dbReference type="GeneID" id="7170613"/>
<dbReference type="EMBL" id="CP001140">
    <property type="protein sequence ID" value="ACL10679.1"/>
    <property type="molecule type" value="Genomic_DNA"/>
</dbReference>
<gene>
    <name evidence="5" type="ordered locus">DKAM_0353</name>
</gene>
<dbReference type="SUPFAM" id="SSF88713">
    <property type="entry name" value="Glycoside hydrolase/deacetylase"/>
    <property type="match status" value="1"/>
</dbReference>
<dbReference type="KEGG" id="dka:DKAM_0353"/>
<dbReference type="CAZy" id="GH57">
    <property type="family name" value="Glycoside Hydrolase Family 57"/>
</dbReference>
<name>B8D3J8_DESA1</name>
<dbReference type="GO" id="GO:0005975">
    <property type="term" value="P:carbohydrate metabolic process"/>
    <property type="evidence" value="ECO:0007669"/>
    <property type="project" value="InterPro"/>
</dbReference>
<keyword evidence="2 3" id="KW-0119">Carbohydrate metabolism</keyword>
<evidence type="ECO:0000256" key="2">
    <source>
        <dbReference type="ARBA" id="ARBA00023277"/>
    </source>
</evidence>
<dbReference type="STRING" id="490899.DKAM_0353"/>
<organism evidence="5 6">
    <name type="scientific">Desulfurococcus amylolyticus (strain DSM 18924 / JCM 16383 / VKM B-2413 / 1221n)</name>
    <name type="common">Desulfurococcus kamchatkensis</name>
    <dbReference type="NCBI Taxonomy" id="490899"/>
    <lineage>
        <taxon>Archaea</taxon>
        <taxon>Thermoproteota</taxon>
        <taxon>Thermoprotei</taxon>
        <taxon>Desulfurococcales</taxon>
        <taxon>Desulfurococcaceae</taxon>
        <taxon>Desulfurococcus</taxon>
    </lineage>
</organism>
<dbReference type="Gene3D" id="3.20.110.10">
    <property type="entry name" value="Glycoside hydrolase 38, N terminal domain"/>
    <property type="match status" value="1"/>
</dbReference>
<dbReference type="InterPro" id="IPR011330">
    <property type="entry name" value="Glyco_hydro/deAcase_b/a-brl"/>
</dbReference>
<dbReference type="InterPro" id="IPR052046">
    <property type="entry name" value="GH57_Enzymes"/>
</dbReference>
<dbReference type="HOGENOM" id="CLU_029901_0_0_2"/>
<dbReference type="AlphaFoldDB" id="B8D3J8"/>
<dbReference type="RefSeq" id="WP_012608021.1">
    <property type="nucleotide sequence ID" value="NC_011766.1"/>
</dbReference>
<dbReference type="InterPro" id="IPR027291">
    <property type="entry name" value="Glyco_hydro_38_N_sf"/>
</dbReference>
<proteinExistence type="inferred from homology"/>
<evidence type="ECO:0000256" key="1">
    <source>
        <dbReference type="ARBA" id="ARBA00006821"/>
    </source>
</evidence>
<dbReference type="eggNOG" id="arCOG03284">
    <property type="taxonomic scope" value="Archaea"/>
</dbReference>
<evidence type="ECO:0000259" key="4">
    <source>
        <dbReference type="Pfam" id="PF03065"/>
    </source>
</evidence>
<dbReference type="CDD" id="cd10796">
    <property type="entry name" value="GH57N_APU"/>
    <property type="match status" value="1"/>
</dbReference>
<evidence type="ECO:0000313" key="5">
    <source>
        <dbReference type="EMBL" id="ACL10679.1"/>
    </source>
</evidence>